<evidence type="ECO:0000256" key="3">
    <source>
        <dbReference type="ARBA" id="ARBA00022801"/>
    </source>
</evidence>
<comment type="similarity">
    <text evidence="1">Belongs to the peptidase S49 family.</text>
</comment>
<dbReference type="SUPFAM" id="SSF52096">
    <property type="entry name" value="ClpP/crotonase"/>
    <property type="match status" value="1"/>
</dbReference>
<protein>
    <submittedName>
        <fullName evidence="7">Peptidase S49</fullName>
    </submittedName>
</protein>
<dbReference type="InterPro" id="IPR029045">
    <property type="entry name" value="ClpP/crotonase-like_dom_sf"/>
</dbReference>
<organism evidence="7 8">
    <name type="scientific">Methylomonas koyamae</name>
    <dbReference type="NCBI Taxonomy" id="702114"/>
    <lineage>
        <taxon>Bacteria</taxon>
        <taxon>Pseudomonadati</taxon>
        <taxon>Pseudomonadota</taxon>
        <taxon>Gammaproteobacteria</taxon>
        <taxon>Methylococcales</taxon>
        <taxon>Methylococcaceae</taxon>
        <taxon>Methylomonas</taxon>
    </lineage>
</organism>
<dbReference type="InterPro" id="IPR004635">
    <property type="entry name" value="Pept_S49_SppA"/>
</dbReference>
<evidence type="ECO:0000256" key="4">
    <source>
        <dbReference type="ARBA" id="ARBA00022825"/>
    </source>
</evidence>
<dbReference type="GO" id="GO:0008236">
    <property type="term" value="F:serine-type peptidase activity"/>
    <property type="evidence" value="ECO:0007669"/>
    <property type="project" value="UniProtKB-KW"/>
</dbReference>
<keyword evidence="8" id="KW-1185">Reference proteome</keyword>
<evidence type="ECO:0000256" key="5">
    <source>
        <dbReference type="SAM" id="Phobius"/>
    </source>
</evidence>
<dbReference type="STRING" id="702114.A1355_19295"/>
<evidence type="ECO:0000256" key="2">
    <source>
        <dbReference type="ARBA" id="ARBA00022670"/>
    </source>
</evidence>
<reference evidence="8" key="1">
    <citation type="submission" date="2016-03" db="EMBL/GenBank/DDBJ databases">
        <authorList>
            <person name="Heylen K."/>
            <person name="De Vos P."/>
            <person name="Vekeman B."/>
        </authorList>
    </citation>
    <scope>NUCLEOTIDE SEQUENCE [LARGE SCALE GENOMIC DNA]</scope>
    <source>
        <strain evidence="8">R-45383</strain>
    </source>
</reference>
<gene>
    <name evidence="7" type="ORF">A1355_19295</name>
</gene>
<dbReference type="PANTHER" id="PTHR42987:SF8">
    <property type="entry name" value="PROTEINASE"/>
    <property type="match status" value="1"/>
</dbReference>
<keyword evidence="2" id="KW-0645">Protease</keyword>
<evidence type="ECO:0000259" key="6">
    <source>
        <dbReference type="Pfam" id="PF01343"/>
    </source>
</evidence>
<dbReference type="OrthoDB" id="9764363at2"/>
<comment type="caution">
    <text evidence="7">The sequence shown here is derived from an EMBL/GenBank/DDBJ whole genome shotgun (WGS) entry which is preliminary data.</text>
</comment>
<dbReference type="InterPro" id="IPR002142">
    <property type="entry name" value="Peptidase_S49"/>
</dbReference>
<evidence type="ECO:0000313" key="7">
    <source>
        <dbReference type="EMBL" id="OAI26021.1"/>
    </source>
</evidence>
<evidence type="ECO:0000256" key="1">
    <source>
        <dbReference type="ARBA" id="ARBA00008683"/>
    </source>
</evidence>
<dbReference type="Pfam" id="PF01343">
    <property type="entry name" value="Peptidase_S49"/>
    <property type="match status" value="1"/>
</dbReference>
<keyword evidence="4" id="KW-0720">Serine protease</keyword>
<dbReference type="AlphaFoldDB" id="A0A177P760"/>
<name>A0A177P760_9GAMM</name>
<proteinExistence type="inferred from homology"/>
<feature type="domain" description="Peptidase S49" evidence="6">
    <location>
        <begin position="141"/>
        <end position="279"/>
    </location>
</feature>
<dbReference type="EMBL" id="LUUK01000033">
    <property type="protein sequence ID" value="OAI26021.1"/>
    <property type="molecule type" value="Genomic_DNA"/>
</dbReference>
<evidence type="ECO:0000313" key="8">
    <source>
        <dbReference type="Proteomes" id="UP000077628"/>
    </source>
</evidence>
<accession>A0A177P760</accession>
<feature type="transmembrane region" description="Helical" evidence="5">
    <location>
        <begin position="41"/>
        <end position="63"/>
    </location>
</feature>
<keyword evidence="5" id="KW-0472">Membrane</keyword>
<dbReference type="GO" id="GO:0006508">
    <property type="term" value="P:proteolysis"/>
    <property type="evidence" value="ECO:0007669"/>
    <property type="project" value="UniProtKB-KW"/>
</dbReference>
<keyword evidence="5" id="KW-0812">Transmembrane</keyword>
<dbReference type="Gene3D" id="3.90.226.10">
    <property type="entry name" value="2-enoyl-CoA Hydratase, Chain A, domain 1"/>
    <property type="match status" value="1"/>
</dbReference>
<keyword evidence="3" id="KW-0378">Hydrolase</keyword>
<dbReference type="Gene3D" id="6.20.330.10">
    <property type="match status" value="1"/>
</dbReference>
<dbReference type="InterPro" id="IPR047272">
    <property type="entry name" value="S49_SppA_C"/>
</dbReference>
<keyword evidence="5" id="KW-1133">Transmembrane helix</keyword>
<sequence>MDTQNQNQEPEGQEGGWERQTLEKLAFAAINEQKIARRWGIFFKALTFVYLSAVLLVATYPSFEEKMSSDRQHAAVVDIVGVIADGEASSASVVIEGLQDAAEDKNTKGIILNVNSPGGTPVQAGYIYDEIRRIKAEHPDLPIYAVVGDVCASGGYYIAAAADKIFVNQASIIGSIGVIMNNFGFTNVLDRLGIERRTLTAGEHKALLDPFSPANSQETKHMQSMLDQVHQQFIDAVRKGRGDRLKETADMFSGLVWTGAEGVRLGLADDFGNVDSVARDQLDTEHTLNFTPQERLLDRLAGRMGAYFGHSIATSLGLGQLR</sequence>
<dbReference type="CDD" id="cd07023">
    <property type="entry name" value="S49_Sppa_N_C"/>
    <property type="match status" value="1"/>
</dbReference>
<dbReference type="Proteomes" id="UP000077628">
    <property type="component" value="Unassembled WGS sequence"/>
</dbReference>
<dbReference type="PANTHER" id="PTHR42987">
    <property type="entry name" value="PEPTIDASE S49"/>
    <property type="match status" value="1"/>
</dbReference>
<dbReference type="RefSeq" id="WP_064024908.1">
    <property type="nucleotide sequence ID" value="NZ_LUUK01000033.1"/>
</dbReference>
<dbReference type="NCBIfam" id="TIGR00706">
    <property type="entry name" value="SppA_dom"/>
    <property type="match status" value="1"/>
</dbReference>